<dbReference type="AlphaFoldDB" id="A0A0F9ANE6"/>
<accession>A0A0F9ANE6</accession>
<dbReference type="EMBL" id="LAZR01056647">
    <property type="protein sequence ID" value="KKK73741.1"/>
    <property type="molecule type" value="Genomic_DNA"/>
</dbReference>
<organism evidence="1">
    <name type="scientific">marine sediment metagenome</name>
    <dbReference type="NCBI Taxonomy" id="412755"/>
    <lineage>
        <taxon>unclassified sequences</taxon>
        <taxon>metagenomes</taxon>
        <taxon>ecological metagenomes</taxon>
    </lineage>
</organism>
<reference evidence="1" key="1">
    <citation type="journal article" date="2015" name="Nature">
        <title>Complex archaea that bridge the gap between prokaryotes and eukaryotes.</title>
        <authorList>
            <person name="Spang A."/>
            <person name="Saw J.H."/>
            <person name="Jorgensen S.L."/>
            <person name="Zaremba-Niedzwiedzka K."/>
            <person name="Martijn J."/>
            <person name="Lind A.E."/>
            <person name="van Eijk R."/>
            <person name="Schleper C."/>
            <person name="Guy L."/>
            <person name="Ettema T.J."/>
        </authorList>
    </citation>
    <scope>NUCLEOTIDE SEQUENCE</scope>
</reference>
<gene>
    <name evidence="1" type="ORF">LCGC14_2890790</name>
</gene>
<protein>
    <submittedName>
        <fullName evidence="1">Uncharacterized protein</fullName>
    </submittedName>
</protein>
<comment type="caution">
    <text evidence="1">The sequence shown here is derived from an EMBL/GenBank/DDBJ whole genome shotgun (WGS) entry which is preliminary data.</text>
</comment>
<name>A0A0F9ANE6_9ZZZZ</name>
<feature type="non-terminal residue" evidence="1">
    <location>
        <position position="33"/>
    </location>
</feature>
<evidence type="ECO:0000313" key="1">
    <source>
        <dbReference type="EMBL" id="KKK73741.1"/>
    </source>
</evidence>
<proteinExistence type="predicted"/>
<sequence length="33" mass="3954">MDNSFYEWLKKIQEAQEKAEKMLRNPSVQNAIN</sequence>